<dbReference type="InterPro" id="IPR038769">
    <property type="entry name" value="MTC4"/>
</dbReference>
<evidence type="ECO:0000256" key="2">
    <source>
        <dbReference type="SAM" id="Phobius"/>
    </source>
</evidence>
<keyword evidence="2" id="KW-0472">Membrane</keyword>
<dbReference type="Proteomes" id="UP001305779">
    <property type="component" value="Unassembled WGS sequence"/>
</dbReference>
<feature type="transmembrane region" description="Helical" evidence="2">
    <location>
        <begin position="1141"/>
        <end position="1163"/>
    </location>
</feature>
<accession>A0ABR0F214</accession>
<protein>
    <submittedName>
        <fullName evidence="3">Uncharacterized protein</fullName>
    </submittedName>
</protein>
<feature type="compositionally biased region" description="Polar residues" evidence="1">
    <location>
        <begin position="236"/>
        <end position="245"/>
    </location>
</feature>
<sequence length="1180" mass="131128">MSINDTLDVDAQPTLRNGSTAAADVSFAKLNSEHHAESGSQAESSRSRERKSGLAERLTGEWEKRHSGHESLTNGDKSSNGSSTPQRSKKTGGFLLDSMFSNGQPVSSGSTRRHGKRSEPNGHISIDKRASAQHRLSGESSQRSSPLSRELSTDKGGNASQSSNTSSRPPTMDPAQLVQMALNLSESRKRHVSSSLPIPVTPAGGRRVVSALDSGYGTVKSSSSGGKRASHMSDATPGSTRGSHQSTDDIDPTSGADNVVYTFTPATLSRAEKARKYFELASEHRRLLEHLPPLKSDATAPENYTLQATSSSPGSAHYDMNRVVSNTNHKRQLGRTYNPLQALRNRRLRNRERRPLTAPPDTWQETDRIKRWIDGVEATSQDPSYRPGEDRVRLPTFSGELEGEIERPETARRHRRSDTVNSVITRPDNGWSIEPAELLADTYWIEKGDNKSIIEDRNGNRIFPGRSRLSVEMPRGSKEFDRGNESIADQQSHYESEDDEKVRSRRRNLLPIPGRLRRNYISRSPSTTSNSSDEGRKPPNHRFGDTEGGDENIGPLDRHMRRMIAKEEKGELASPDLVSPDHWDQKHGQFPQSRGSVDRGHRDSHQPANGRLSVESHRHRRSHSADGRVGNAGHGRRSVDETAQEESPSSPVVAGFVPAIARSPSHNKRPSPTEHKSKRSHIPIFRSKSKDRNNIERTDFAAMEHIGKPLSPVLSADTTTEQPRPSMESARPQLNQRNQTADSNHSSLRRFNTATTATDTSAKDSNASLPRRFLKGGRIGELMRTESSRLGDRFRGSRDRLNEPGLISDVSVAQSEISEDDAEQIGNKRGRGEDTPDSGVSPRASHEPLRPKPKYYISNLPSFKSPSGGRYRSSTIETPMSGASDPFSKQDNSQDGSRPYLAPPKINLPDDAGSSEPEMRDSKRLLGDNEYDRRKSVSQNNVSFAPAPEIQSRKRGAFGAKTDGKRHWSISDQAPAPPASKVTSRDVARVRALLLASGIKAQEIYTKANTGRETPLPLIAKAFETAGKPLQNISKKEEHLYASRMLSETLDTELAAFEKAVQDFQIETAKHLGDQLDDLSHRASEQLTKIVNETSDEADAFNVELTTKQPQEVKRVDDAVDAMFRQRRKQFRLLRRAGFKLLEWLVLGIMWWVWFVVVVINSFKKVVVGVLMVLRWLLWF</sequence>
<feature type="compositionally biased region" description="Basic and acidic residues" evidence="1">
    <location>
        <begin position="688"/>
        <end position="699"/>
    </location>
</feature>
<dbReference type="EMBL" id="JAXOVC010000001">
    <property type="protein sequence ID" value="KAK4507629.1"/>
    <property type="molecule type" value="Genomic_DNA"/>
</dbReference>
<feature type="region of interest" description="Disordered" evidence="1">
    <location>
        <begin position="216"/>
        <end position="256"/>
    </location>
</feature>
<feature type="compositionally biased region" description="Low complexity" evidence="1">
    <location>
        <begin position="522"/>
        <end position="532"/>
    </location>
</feature>
<reference evidence="3 4" key="1">
    <citation type="journal article" date="2023" name="G3 (Bethesda)">
        <title>A chromosome-level genome assembly of Zasmidium syzygii isolated from banana leaves.</title>
        <authorList>
            <person name="van Westerhoven A.C."/>
            <person name="Mehrabi R."/>
            <person name="Talebi R."/>
            <person name="Steentjes M.B.F."/>
            <person name="Corcolon B."/>
            <person name="Chong P.A."/>
            <person name="Kema G.H.J."/>
            <person name="Seidl M.F."/>
        </authorList>
    </citation>
    <scope>NUCLEOTIDE SEQUENCE [LARGE SCALE GENOMIC DNA]</scope>
    <source>
        <strain evidence="3 4">P124</strain>
    </source>
</reference>
<feature type="compositionally biased region" description="Basic and acidic residues" evidence="1">
    <location>
        <begin position="475"/>
        <end position="484"/>
    </location>
</feature>
<keyword evidence="4" id="KW-1185">Reference proteome</keyword>
<evidence type="ECO:0000313" key="3">
    <source>
        <dbReference type="EMBL" id="KAK4507629.1"/>
    </source>
</evidence>
<evidence type="ECO:0000256" key="1">
    <source>
        <dbReference type="SAM" id="MobiDB-lite"/>
    </source>
</evidence>
<keyword evidence="2" id="KW-1133">Transmembrane helix</keyword>
<feature type="region of interest" description="Disordered" evidence="1">
    <location>
        <begin position="459"/>
        <end position="556"/>
    </location>
</feature>
<feature type="compositionally biased region" description="Basic and acidic residues" evidence="1">
    <location>
        <begin position="917"/>
        <end position="935"/>
    </location>
</feature>
<dbReference type="PANTHER" id="PTHR38426">
    <property type="entry name" value="MAINTENANCE OF TELOMERE CAPPING PROTEIN 4"/>
    <property type="match status" value="1"/>
</dbReference>
<feature type="compositionally biased region" description="Low complexity" evidence="1">
    <location>
        <begin position="752"/>
        <end position="768"/>
    </location>
</feature>
<feature type="compositionally biased region" description="Polar residues" evidence="1">
    <location>
        <begin position="887"/>
        <end position="896"/>
    </location>
</feature>
<feature type="compositionally biased region" description="Basic and acidic residues" evidence="1">
    <location>
        <begin position="596"/>
        <end position="605"/>
    </location>
</feature>
<keyword evidence="2" id="KW-0812">Transmembrane</keyword>
<feature type="compositionally biased region" description="Polar residues" evidence="1">
    <location>
        <begin position="732"/>
        <end position="750"/>
    </location>
</feature>
<comment type="caution">
    <text evidence="3">The sequence shown here is derived from an EMBL/GenBank/DDBJ whole genome shotgun (WGS) entry which is preliminary data.</text>
</comment>
<proteinExistence type="predicted"/>
<feature type="compositionally biased region" description="Basic and acidic residues" evidence="1">
    <location>
        <begin position="533"/>
        <end position="545"/>
    </location>
</feature>
<feature type="region of interest" description="Disordered" evidence="1">
    <location>
        <begin position="1"/>
        <end position="20"/>
    </location>
</feature>
<gene>
    <name evidence="3" type="ORF">PRZ48_001364</name>
</gene>
<name>A0ABR0F214_ZASCE</name>
<feature type="compositionally biased region" description="Polar residues" evidence="1">
    <location>
        <begin position="158"/>
        <end position="169"/>
    </location>
</feature>
<feature type="region of interest" description="Disordered" evidence="1">
    <location>
        <begin position="571"/>
        <end position="772"/>
    </location>
</feature>
<organism evidence="3 4">
    <name type="scientific">Zasmidium cellare</name>
    <name type="common">Wine cellar mold</name>
    <name type="synonym">Racodium cellare</name>
    <dbReference type="NCBI Taxonomy" id="395010"/>
    <lineage>
        <taxon>Eukaryota</taxon>
        <taxon>Fungi</taxon>
        <taxon>Dikarya</taxon>
        <taxon>Ascomycota</taxon>
        <taxon>Pezizomycotina</taxon>
        <taxon>Dothideomycetes</taxon>
        <taxon>Dothideomycetidae</taxon>
        <taxon>Mycosphaerellales</taxon>
        <taxon>Mycosphaerellaceae</taxon>
        <taxon>Zasmidium</taxon>
    </lineage>
</organism>
<feature type="compositionally biased region" description="Basic and acidic residues" evidence="1">
    <location>
        <begin position="790"/>
        <end position="802"/>
    </location>
</feature>
<feature type="compositionally biased region" description="Polar residues" evidence="1">
    <location>
        <begin position="138"/>
        <end position="147"/>
    </location>
</feature>
<feature type="compositionally biased region" description="Polar residues" evidence="1">
    <location>
        <begin position="99"/>
        <end position="110"/>
    </location>
</feature>
<feature type="region of interest" description="Disordered" evidence="1">
    <location>
        <begin position="790"/>
        <end position="959"/>
    </location>
</feature>
<feature type="compositionally biased region" description="Basic and acidic residues" evidence="1">
    <location>
        <begin position="45"/>
        <end position="69"/>
    </location>
</feature>
<evidence type="ECO:0000313" key="4">
    <source>
        <dbReference type="Proteomes" id="UP001305779"/>
    </source>
</evidence>
<feature type="region of interest" description="Disordered" evidence="1">
    <location>
        <begin position="26"/>
        <end position="204"/>
    </location>
</feature>
<dbReference type="PANTHER" id="PTHR38426:SF1">
    <property type="entry name" value="MAINTENANCE OF TELOMERE CAPPING PROTEIN 4"/>
    <property type="match status" value="1"/>
</dbReference>
<feature type="compositionally biased region" description="Polar residues" evidence="1">
    <location>
        <begin position="70"/>
        <end position="86"/>
    </location>
</feature>
<feature type="compositionally biased region" description="Basic and acidic residues" evidence="1">
    <location>
        <begin position="117"/>
        <end position="130"/>
    </location>
</feature>